<dbReference type="AlphaFoldDB" id="A0A4P9Z508"/>
<dbReference type="GO" id="GO:0008278">
    <property type="term" value="C:cohesin complex"/>
    <property type="evidence" value="ECO:0007669"/>
    <property type="project" value="InterPro"/>
</dbReference>
<dbReference type="GO" id="GO:0007062">
    <property type="term" value="P:sister chromatid cohesion"/>
    <property type="evidence" value="ECO:0007669"/>
    <property type="project" value="InterPro"/>
</dbReference>
<name>A0A4P9Z508_9FUNG</name>
<sequence>ERKMSKTQYIQADIQNSIGVIIGGDQPPLALRFSGQLLLGVVKIYSRKARYLLEDCGDALVKLKMAFQTGLVDMPMEMTRASLQTITV</sequence>
<keyword evidence="5" id="KW-1185">Reference proteome</keyword>
<dbReference type="PANTHER" id="PTHR12585:SF69">
    <property type="entry name" value="FI11703P"/>
    <property type="match status" value="1"/>
</dbReference>
<proteinExistence type="predicted"/>
<comment type="subcellular location">
    <subcellularLocation>
        <location evidence="1">Nucleus</location>
    </subcellularLocation>
</comment>
<dbReference type="OrthoDB" id="10071381at2759"/>
<gene>
    <name evidence="4" type="ORF">SYNPS1DRAFT_7823</name>
</gene>
<feature type="non-terminal residue" evidence="4">
    <location>
        <position position="88"/>
    </location>
</feature>
<evidence type="ECO:0000256" key="2">
    <source>
        <dbReference type="ARBA" id="ARBA00023242"/>
    </source>
</evidence>
<feature type="non-terminal residue" evidence="4">
    <location>
        <position position="1"/>
    </location>
</feature>
<evidence type="ECO:0000313" key="5">
    <source>
        <dbReference type="Proteomes" id="UP000278143"/>
    </source>
</evidence>
<dbReference type="Pfam" id="PF04825">
    <property type="entry name" value="Rad21_Rec8_N"/>
    <property type="match status" value="1"/>
</dbReference>
<dbReference type="InterPro" id="IPR006910">
    <property type="entry name" value="Rad21_Rec8_N"/>
</dbReference>
<evidence type="ECO:0000313" key="4">
    <source>
        <dbReference type="EMBL" id="RKP27606.1"/>
    </source>
</evidence>
<feature type="domain" description="Rad21/Rec8-like protein N-terminal" evidence="3">
    <location>
        <begin position="1"/>
        <end position="80"/>
    </location>
</feature>
<accession>A0A4P9Z508</accession>
<dbReference type="InterPro" id="IPR039781">
    <property type="entry name" value="Rad21/Rec8-like"/>
</dbReference>
<dbReference type="GO" id="GO:1990414">
    <property type="term" value="P:replication-born double-strand break repair via sister chromatid exchange"/>
    <property type="evidence" value="ECO:0007669"/>
    <property type="project" value="TreeGrafter"/>
</dbReference>
<keyword evidence="2" id="KW-0539">Nucleus</keyword>
<organism evidence="4 5">
    <name type="scientific">Syncephalis pseudoplumigaleata</name>
    <dbReference type="NCBI Taxonomy" id="1712513"/>
    <lineage>
        <taxon>Eukaryota</taxon>
        <taxon>Fungi</taxon>
        <taxon>Fungi incertae sedis</taxon>
        <taxon>Zoopagomycota</taxon>
        <taxon>Zoopagomycotina</taxon>
        <taxon>Zoopagomycetes</taxon>
        <taxon>Zoopagales</taxon>
        <taxon>Piptocephalidaceae</taxon>
        <taxon>Syncephalis</taxon>
    </lineage>
</organism>
<reference evidence="5" key="1">
    <citation type="journal article" date="2018" name="Nat. Microbiol.">
        <title>Leveraging single-cell genomics to expand the fungal tree of life.</title>
        <authorList>
            <person name="Ahrendt S.R."/>
            <person name="Quandt C.A."/>
            <person name="Ciobanu D."/>
            <person name="Clum A."/>
            <person name="Salamov A."/>
            <person name="Andreopoulos B."/>
            <person name="Cheng J.F."/>
            <person name="Woyke T."/>
            <person name="Pelin A."/>
            <person name="Henrissat B."/>
            <person name="Reynolds N.K."/>
            <person name="Benny G.L."/>
            <person name="Smith M.E."/>
            <person name="James T.Y."/>
            <person name="Grigoriev I.V."/>
        </authorList>
    </citation>
    <scope>NUCLEOTIDE SEQUENCE [LARGE SCALE GENOMIC DNA]</scope>
    <source>
        <strain evidence="5">Benny S71-1</strain>
    </source>
</reference>
<dbReference type="GO" id="GO:0005634">
    <property type="term" value="C:nucleus"/>
    <property type="evidence" value="ECO:0007669"/>
    <property type="project" value="UniProtKB-SubCell"/>
</dbReference>
<evidence type="ECO:0000259" key="3">
    <source>
        <dbReference type="Pfam" id="PF04825"/>
    </source>
</evidence>
<dbReference type="EMBL" id="KZ989180">
    <property type="protein sequence ID" value="RKP27606.1"/>
    <property type="molecule type" value="Genomic_DNA"/>
</dbReference>
<dbReference type="PANTHER" id="PTHR12585">
    <property type="entry name" value="SCC1 / RAD21 FAMILY MEMBER"/>
    <property type="match status" value="1"/>
</dbReference>
<protein>
    <submittedName>
        <fullName evidence="4">Rad21/Rec8-like protein</fullName>
    </submittedName>
</protein>
<evidence type="ECO:0000256" key="1">
    <source>
        <dbReference type="ARBA" id="ARBA00004123"/>
    </source>
</evidence>
<dbReference type="Proteomes" id="UP000278143">
    <property type="component" value="Unassembled WGS sequence"/>
</dbReference>
<dbReference type="GO" id="GO:0003682">
    <property type="term" value="F:chromatin binding"/>
    <property type="evidence" value="ECO:0007669"/>
    <property type="project" value="TreeGrafter"/>
</dbReference>